<dbReference type="ESTHER" id="metla-f0tbt1">
    <property type="family name" value="Asp2"/>
</dbReference>
<dbReference type="STRING" id="877455.Metbo_0909"/>
<reference evidence="2" key="1">
    <citation type="submission" date="2011-02" db="EMBL/GenBank/DDBJ databases">
        <title>Complete sequence of Methanobacterium sp. AL-21.</title>
        <authorList>
            <consortium name="US DOE Joint Genome Institute"/>
            <person name="Lucas S."/>
            <person name="Copeland A."/>
            <person name="Lapidus A."/>
            <person name="Cheng J.-F."/>
            <person name="Goodwin L."/>
            <person name="Pitluck S."/>
            <person name="Chertkov O."/>
            <person name="Detter J.C."/>
            <person name="Han C."/>
            <person name="Tapia R."/>
            <person name="Land M."/>
            <person name="Hauser L."/>
            <person name="Kyrpides N."/>
            <person name="Ivanova N."/>
            <person name="Mikhailova N."/>
            <person name="Pagani I."/>
            <person name="Cadillo-Quiroz H."/>
            <person name="Imachi H."/>
            <person name="Zinder S."/>
            <person name="Liu W."/>
            <person name="Woyke T."/>
        </authorList>
    </citation>
    <scope>NUCLEOTIDE SEQUENCE [LARGE SCALE GENOMIC DNA]</scope>
    <source>
        <strain evidence="2">AL-21</strain>
    </source>
</reference>
<dbReference type="GeneID" id="10277358"/>
<evidence type="ECO:0000313" key="2">
    <source>
        <dbReference type="Proteomes" id="UP000007490"/>
    </source>
</evidence>
<dbReference type="Gene3D" id="3.40.50.1820">
    <property type="entry name" value="alpha/beta hydrolase"/>
    <property type="match status" value="1"/>
</dbReference>
<dbReference type="KEGG" id="mel:Metbo_0909"/>
<proteinExistence type="predicted"/>
<dbReference type="SUPFAM" id="SSF53474">
    <property type="entry name" value="alpha/beta-Hydrolases"/>
    <property type="match status" value="1"/>
</dbReference>
<protein>
    <submittedName>
        <fullName evidence="1">Two component regulator three Y domain-containing protein</fullName>
    </submittedName>
</protein>
<name>F0TBT1_METLA</name>
<dbReference type="eggNOG" id="arCOG07139">
    <property type="taxonomic scope" value="Archaea"/>
</dbReference>
<organism evidence="1 2">
    <name type="scientific">Methanobacterium lacus (strain AL-21)</name>
    <dbReference type="NCBI Taxonomy" id="877455"/>
    <lineage>
        <taxon>Archaea</taxon>
        <taxon>Methanobacteriati</taxon>
        <taxon>Methanobacteriota</taxon>
        <taxon>Methanomada group</taxon>
        <taxon>Methanobacteria</taxon>
        <taxon>Methanobacteriales</taxon>
        <taxon>Methanobacteriaceae</taxon>
        <taxon>Methanobacterium</taxon>
    </lineage>
</organism>
<sequence>MGIKEYIESNEKTHKKGKNIKYIFCEGKTSNQLIVNFPGFAKAHELPQYNYIRTLKNCNCNRLFILDDYGPRGSYLIGESGDSSIEEGVISLINAICEKYRIKREEVITNGTSKGGFCALYYGIKYNFGYVIAGSPQTKLGDYLCFFPEIADYISGGHEPKDISYLNSLLYNLVEDSDEFPEIYIHVGEGDHHYKNHIIPFFNELDKKNVTYHLELRNYFTHSLIGNYYIEYLLKTLKSIDKSIVDPKTPEIISTSIQSNGNHLEVFCGANGDDLEYSVELYSLNDLVEKTSYQNSPKFMYPISTPGKYHAKIYVKDDTSYNTSLTDEIEIKIEENLRGIENADKSRSSNFLGKKFNSLKSKIGSGHLNFFKSKISADELNPLHELKIEKVSSNSYKFTIQRNQDVESFAWYILLNGERVDTIWYRQENYMEYTFKEPGNYQIKYFVKDENSKLMYLSEPILLDKQDIK</sequence>
<dbReference type="OrthoDB" id="7466at2157"/>
<dbReference type="InterPro" id="IPR022267">
    <property type="entry name" value="Asp2"/>
</dbReference>
<dbReference type="Pfam" id="PF16929">
    <property type="entry name" value="Asp2"/>
    <property type="match status" value="1"/>
</dbReference>
<dbReference type="Proteomes" id="UP000007490">
    <property type="component" value="Chromosome"/>
</dbReference>
<reference evidence="1 2" key="2">
    <citation type="journal article" date="2014" name="Int. J. Syst. Evol. Microbiol.">
        <title>Methanobacterium paludis sp. nov. and a novel strain of Methanobacterium lacus isolated from northern peatlands.</title>
        <authorList>
            <person name="Cadillo-Quiroz H."/>
            <person name="Brauer S.L."/>
            <person name="Goodson N."/>
            <person name="Yavitt J.B."/>
            <person name="Zinder S.H."/>
        </authorList>
    </citation>
    <scope>NUCLEOTIDE SEQUENCE [LARGE SCALE GENOMIC DNA]</scope>
    <source>
        <strain evidence="1 2">AL-21</strain>
    </source>
</reference>
<dbReference type="RefSeq" id="WP_013644509.1">
    <property type="nucleotide sequence ID" value="NC_015216.1"/>
</dbReference>
<keyword evidence="2" id="KW-1185">Reference proteome</keyword>
<gene>
    <name evidence="1" type="ordered locus">Metbo_0909</name>
</gene>
<accession>F0TBT1</accession>
<dbReference type="AlphaFoldDB" id="F0TBT1"/>
<dbReference type="HOGENOM" id="CLU_582187_0_0_2"/>
<dbReference type="EMBL" id="CP002551">
    <property type="protein sequence ID" value="ADZ09158.1"/>
    <property type="molecule type" value="Genomic_DNA"/>
</dbReference>
<evidence type="ECO:0000313" key="1">
    <source>
        <dbReference type="EMBL" id="ADZ09158.1"/>
    </source>
</evidence>
<dbReference type="GO" id="GO:0015031">
    <property type="term" value="P:protein transport"/>
    <property type="evidence" value="ECO:0007669"/>
    <property type="project" value="InterPro"/>
</dbReference>
<dbReference type="InterPro" id="IPR029058">
    <property type="entry name" value="AB_hydrolase_fold"/>
</dbReference>